<dbReference type="PROSITE" id="PS50011">
    <property type="entry name" value="PROTEIN_KINASE_DOM"/>
    <property type="match status" value="1"/>
</dbReference>
<dbReference type="PANTHER" id="PTHR22967">
    <property type="entry name" value="SERINE/THREONINE PROTEIN KINASE"/>
    <property type="match status" value="1"/>
</dbReference>
<dbReference type="InterPro" id="IPR011009">
    <property type="entry name" value="Kinase-like_dom_sf"/>
</dbReference>
<evidence type="ECO:0000256" key="6">
    <source>
        <dbReference type="ARBA" id="ARBA00022840"/>
    </source>
</evidence>
<comment type="catalytic activity">
    <reaction evidence="8">
        <text>L-seryl-[protein] + ATP = O-phospho-L-seryl-[protein] + ADP + H(+)</text>
        <dbReference type="Rhea" id="RHEA:17989"/>
        <dbReference type="Rhea" id="RHEA-COMP:9863"/>
        <dbReference type="Rhea" id="RHEA-COMP:11604"/>
        <dbReference type="ChEBI" id="CHEBI:15378"/>
        <dbReference type="ChEBI" id="CHEBI:29999"/>
        <dbReference type="ChEBI" id="CHEBI:30616"/>
        <dbReference type="ChEBI" id="CHEBI:83421"/>
        <dbReference type="ChEBI" id="CHEBI:456216"/>
        <dbReference type="EC" id="2.7.11.1"/>
    </reaction>
</comment>
<dbReference type="InterPro" id="IPR000719">
    <property type="entry name" value="Prot_kinase_dom"/>
</dbReference>
<name>A0A7S0NTV6_9EUKA</name>
<dbReference type="GO" id="GO:0005737">
    <property type="term" value="C:cytoplasm"/>
    <property type="evidence" value="ECO:0007669"/>
    <property type="project" value="TreeGrafter"/>
</dbReference>
<evidence type="ECO:0000256" key="2">
    <source>
        <dbReference type="ARBA" id="ARBA00022527"/>
    </source>
</evidence>
<organism evidence="11">
    <name type="scientific">Calcidiscus leptoporus</name>
    <dbReference type="NCBI Taxonomy" id="127549"/>
    <lineage>
        <taxon>Eukaryota</taxon>
        <taxon>Haptista</taxon>
        <taxon>Haptophyta</taxon>
        <taxon>Prymnesiophyceae</taxon>
        <taxon>Coccolithales</taxon>
        <taxon>Calcidiscaceae</taxon>
        <taxon>Calcidiscus</taxon>
    </lineage>
</organism>
<dbReference type="EC" id="2.7.11.1" evidence="1"/>
<evidence type="ECO:0000256" key="3">
    <source>
        <dbReference type="ARBA" id="ARBA00022679"/>
    </source>
</evidence>
<dbReference type="SUPFAM" id="SSF56112">
    <property type="entry name" value="Protein kinase-like (PK-like)"/>
    <property type="match status" value="1"/>
</dbReference>
<dbReference type="GO" id="GO:0005524">
    <property type="term" value="F:ATP binding"/>
    <property type="evidence" value="ECO:0007669"/>
    <property type="project" value="UniProtKB-UniRule"/>
</dbReference>
<evidence type="ECO:0000313" key="11">
    <source>
        <dbReference type="EMBL" id="CAD8532779.1"/>
    </source>
</evidence>
<accession>A0A7S0NTV6</accession>
<feature type="binding site" evidence="9">
    <location>
        <position position="43"/>
    </location>
    <ligand>
        <name>ATP</name>
        <dbReference type="ChEBI" id="CHEBI:30616"/>
    </ligand>
</feature>
<sequence length="114" mass="12759">MPRFERVGNFEVNRDRAIGNGGFGVVYYARDVSHSPPAECAAKMMVLGSLCQRESVEHEVACMRLVGGHPTIIKFLHYQEAPHARGEAWVFLELATGRRCMGLAHSRELTRAFV</sequence>
<dbReference type="EMBL" id="HBER01015943">
    <property type="protein sequence ID" value="CAD8532779.1"/>
    <property type="molecule type" value="Transcribed_RNA"/>
</dbReference>
<keyword evidence="5" id="KW-0418">Kinase</keyword>
<evidence type="ECO:0000256" key="7">
    <source>
        <dbReference type="ARBA" id="ARBA00047899"/>
    </source>
</evidence>
<evidence type="ECO:0000256" key="1">
    <source>
        <dbReference type="ARBA" id="ARBA00012513"/>
    </source>
</evidence>
<evidence type="ECO:0000256" key="8">
    <source>
        <dbReference type="ARBA" id="ARBA00048679"/>
    </source>
</evidence>
<dbReference type="PROSITE" id="PS00107">
    <property type="entry name" value="PROTEIN_KINASE_ATP"/>
    <property type="match status" value="1"/>
</dbReference>
<dbReference type="GO" id="GO:0004674">
    <property type="term" value="F:protein serine/threonine kinase activity"/>
    <property type="evidence" value="ECO:0007669"/>
    <property type="project" value="UniProtKB-KW"/>
</dbReference>
<gene>
    <name evidence="11" type="ORF">CLEP1334_LOCUS8034</name>
</gene>
<evidence type="ECO:0000256" key="5">
    <source>
        <dbReference type="ARBA" id="ARBA00022777"/>
    </source>
</evidence>
<evidence type="ECO:0000256" key="4">
    <source>
        <dbReference type="ARBA" id="ARBA00022741"/>
    </source>
</evidence>
<proteinExistence type="predicted"/>
<keyword evidence="3" id="KW-0808">Transferase</keyword>
<keyword evidence="2" id="KW-0723">Serine/threonine-protein kinase</keyword>
<comment type="catalytic activity">
    <reaction evidence="7">
        <text>L-threonyl-[protein] + ATP = O-phospho-L-threonyl-[protein] + ADP + H(+)</text>
        <dbReference type="Rhea" id="RHEA:46608"/>
        <dbReference type="Rhea" id="RHEA-COMP:11060"/>
        <dbReference type="Rhea" id="RHEA-COMP:11605"/>
        <dbReference type="ChEBI" id="CHEBI:15378"/>
        <dbReference type="ChEBI" id="CHEBI:30013"/>
        <dbReference type="ChEBI" id="CHEBI:30616"/>
        <dbReference type="ChEBI" id="CHEBI:61977"/>
        <dbReference type="ChEBI" id="CHEBI:456216"/>
        <dbReference type="EC" id="2.7.11.1"/>
    </reaction>
</comment>
<dbReference type="InterPro" id="IPR017441">
    <property type="entry name" value="Protein_kinase_ATP_BS"/>
</dbReference>
<keyword evidence="6 9" id="KW-0067">ATP-binding</keyword>
<dbReference type="PANTHER" id="PTHR22967:SF57">
    <property type="entry name" value="AUXILIN, ISOFORM A-RELATED"/>
    <property type="match status" value="1"/>
</dbReference>
<keyword evidence="4 9" id="KW-0547">Nucleotide-binding</keyword>
<dbReference type="Gene3D" id="3.30.200.20">
    <property type="entry name" value="Phosphorylase Kinase, domain 1"/>
    <property type="match status" value="1"/>
</dbReference>
<feature type="domain" description="Protein kinase" evidence="10">
    <location>
        <begin position="12"/>
        <end position="114"/>
    </location>
</feature>
<reference evidence="11" key="1">
    <citation type="submission" date="2021-01" db="EMBL/GenBank/DDBJ databases">
        <authorList>
            <person name="Corre E."/>
            <person name="Pelletier E."/>
            <person name="Niang G."/>
            <person name="Scheremetjew M."/>
            <person name="Finn R."/>
            <person name="Kale V."/>
            <person name="Holt S."/>
            <person name="Cochrane G."/>
            <person name="Meng A."/>
            <person name="Brown T."/>
            <person name="Cohen L."/>
        </authorList>
    </citation>
    <scope>NUCLEOTIDE SEQUENCE</scope>
    <source>
        <strain evidence="11">RCC1130</strain>
    </source>
</reference>
<dbReference type="AlphaFoldDB" id="A0A7S0NTV6"/>
<evidence type="ECO:0000256" key="9">
    <source>
        <dbReference type="PROSITE-ProRule" id="PRU10141"/>
    </source>
</evidence>
<evidence type="ECO:0000259" key="10">
    <source>
        <dbReference type="PROSITE" id="PS50011"/>
    </source>
</evidence>
<protein>
    <recommendedName>
        <fullName evidence="1">non-specific serine/threonine protein kinase</fullName>
        <ecNumber evidence="1">2.7.11.1</ecNumber>
    </recommendedName>
</protein>